<accession>A0A7G2E4F5</accession>
<evidence type="ECO:0000256" key="3">
    <source>
        <dbReference type="PROSITE-ProRule" id="PRU00708"/>
    </source>
</evidence>
<feature type="repeat" description="PPR" evidence="3">
    <location>
        <begin position="102"/>
        <end position="132"/>
    </location>
</feature>
<dbReference type="InterPro" id="IPR046960">
    <property type="entry name" value="PPR_At4g14850-like_plant"/>
</dbReference>
<dbReference type="Gene3D" id="1.25.40.10">
    <property type="entry name" value="Tetratricopeptide repeat domain"/>
    <property type="match status" value="4"/>
</dbReference>
<evidence type="ECO:0000256" key="1">
    <source>
        <dbReference type="ARBA" id="ARBA00006643"/>
    </source>
</evidence>
<dbReference type="FunFam" id="1.25.40.10:FF:000442">
    <property type="entry name" value="Pentatricopeptide repeat-containing protein At3g49710"/>
    <property type="match status" value="1"/>
</dbReference>
<dbReference type="InterPro" id="IPR011990">
    <property type="entry name" value="TPR-like_helical_dom_sf"/>
</dbReference>
<dbReference type="FunFam" id="1.25.40.10:FF:000366">
    <property type="entry name" value="Pentatricopeptide (PPR) repeat-containing protein"/>
    <property type="match status" value="1"/>
</dbReference>
<dbReference type="GO" id="GO:0003723">
    <property type="term" value="F:RNA binding"/>
    <property type="evidence" value="ECO:0007669"/>
    <property type="project" value="InterPro"/>
</dbReference>
<dbReference type="EMBL" id="LR881466">
    <property type="protein sequence ID" value="CAD5316700.1"/>
    <property type="molecule type" value="Genomic_DNA"/>
</dbReference>
<evidence type="ECO:0000256" key="2">
    <source>
        <dbReference type="ARBA" id="ARBA00022737"/>
    </source>
</evidence>
<dbReference type="Proteomes" id="UP000516314">
    <property type="component" value="Chromosome 1"/>
</dbReference>
<dbReference type="GO" id="GO:0008270">
    <property type="term" value="F:zinc ion binding"/>
    <property type="evidence" value="ECO:0007669"/>
    <property type="project" value="InterPro"/>
</dbReference>
<dbReference type="AlphaFoldDB" id="A0A7G2E4F5"/>
<dbReference type="Pfam" id="PF01535">
    <property type="entry name" value="PPR"/>
    <property type="match status" value="4"/>
</dbReference>
<evidence type="ECO:0000259" key="4">
    <source>
        <dbReference type="Pfam" id="PF14432"/>
    </source>
</evidence>
<dbReference type="PANTHER" id="PTHR47926:SF511">
    <property type="entry name" value="PENTATRICOPEPTIDE REPEAT-CONTAINING PROTEIN"/>
    <property type="match status" value="1"/>
</dbReference>
<dbReference type="FunFam" id="1.25.40.10:FF:000598">
    <property type="entry name" value="pentatricopeptide repeat-containing protein At1g20230 isoform X2"/>
    <property type="match status" value="1"/>
</dbReference>
<keyword evidence="2" id="KW-0677">Repeat</keyword>
<protein>
    <submittedName>
        <fullName evidence="5">(thale cress) hypothetical protein</fullName>
    </submittedName>
</protein>
<proteinExistence type="inferred from homology"/>
<dbReference type="PANTHER" id="PTHR47926">
    <property type="entry name" value="PENTATRICOPEPTIDE REPEAT-CONTAINING PROTEIN"/>
    <property type="match status" value="1"/>
</dbReference>
<feature type="repeat" description="PPR" evidence="3">
    <location>
        <begin position="436"/>
        <end position="470"/>
    </location>
</feature>
<sequence>MASNYYSVQIKQCIGLGARNQSRYVKMIHGNIIRALPYPETFLYNNIVHAYALMKSSTYARRVFDRIPQPNLFSWNNLLLAYSKAGLISEMESTFEKLPDRDGVTWNVLIEGYSLSGLVGAAVKAYNTMMRDFSANLTRVTLMTMLKLSSSNGHVSLGKQIHGQVIKLGFESYLLVGSPLLYMYANVGCISDAKKVFYGLDDRNTVMYNSLMGGLLACGMIEDALQLFRGMEKDSVSWAAMIKGLAQNGLAKEAIECFREMKVQGLKMDQYPFGSVLPACGGLGAINEGKQIHACIIRTNFQDHIYVGSALIDMYCKCKCLHYAKTVFDRMKQKNVVSWTAMVVGYGQTGRAEEAVKIFLDMQRSGIDPDHYTLGQAISACANVSSLEEGSQFHGKAITSGLIHYVTVSNSLVTLYGKCGDIDDSTRLFNEMNVRDAVSWTAMVSAYAQFGRAVETIQLFDKMVQHGLKPDGVTLTGVISACSRAGLVEKGQRYFKLMTSEYGIVPSIGHYSCMIDLFSRSGRLEEAMRFINGMPFPPDAIGWTTLLSACRNKGNLEIGKWAAESLIELDPHHPAGYTLLSSIYASKGKWDSVAQLRRGMREKNVKKEPGQSWIKWKGKLHSFSADDESSPYLDQIYAKLEELNNKIIDNGYKPDTSFVHHDVEEAVKVKMLNYHSERLAIAFGLIFVPSGQPIRVGKNLRVCVDCHNATKHISSVTGREILVRDAVRFHRFKDGTCSCGDFCQEDSIALDSNWVNWPRYFDRVHSYNSTATSTKLENVNSDNADC</sequence>
<dbReference type="InterPro" id="IPR046848">
    <property type="entry name" value="E_motif"/>
</dbReference>
<dbReference type="FunFam" id="1.25.40.10:FF:000284">
    <property type="entry name" value="Pentatricopeptide repeat-containing protein"/>
    <property type="match status" value="1"/>
</dbReference>
<reference evidence="5 6" key="1">
    <citation type="submission" date="2020-09" db="EMBL/GenBank/DDBJ databases">
        <authorList>
            <person name="Ashkenazy H."/>
        </authorList>
    </citation>
    <scope>NUCLEOTIDE SEQUENCE [LARGE SCALE GENOMIC DNA]</scope>
    <source>
        <strain evidence="6">cv. Cdm-0</strain>
    </source>
</reference>
<name>A0A7G2E4F5_ARATH</name>
<dbReference type="PROSITE" id="PS51375">
    <property type="entry name" value="PPR"/>
    <property type="match status" value="4"/>
</dbReference>
<dbReference type="InterPro" id="IPR002885">
    <property type="entry name" value="PPR_rpt"/>
</dbReference>
<evidence type="ECO:0000313" key="6">
    <source>
        <dbReference type="Proteomes" id="UP000516314"/>
    </source>
</evidence>
<organism evidence="5 6">
    <name type="scientific">Arabidopsis thaliana</name>
    <name type="common">Mouse-ear cress</name>
    <dbReference type="NCBI Taxonomy" id="3702"/>
    <lineage>
        <taxon>Eukaryota</taxon>
        <taxon>Viridiplantae</taxon>
        <taxon>Streptophyta</taxon>
        <taxon>Embryophyta</taxon>
        <taxon>Tracheophyta</taxon>
        <taxon>Spermatophyta</taxon>
        <taxon>Magnoliopsida</taxon>
        <taxon>eudicotyledons</taxon>
        <taxon>Gunneridae</taxon>
        <taxon>Pentapetalae</taxon>
        <taxon>rosids</taxon>
        <taxon>malvids</taxon>
        <taxon>Brassicales</taxon>
        <taxon>Brassicaceae</taxon>
        <taxon>Camelineae</taxon>
        <taxon>Arabidopsis</taxon>
    </lineage>
</organism>
<dbReference type="GO" id="GO:0009451">
    <property type="term" value="P:RNA modification"/>
    <property type="evidence" value="ECO:0007669"/>
    <property type="project" value="InterPro"/>
</dbReference>
<dbReference type="Pfam" id="PF20431">
    <property type="entry name" value="E_motif"/>
    <property type="match status" value="1"/>
</dbReference>
<feature type="repeat" description="PPR" evidence="3">
    <location>
        <begin position="335"/>
        <end position="369"/>
    </location>
</feature>
<evidence type="ECO:0000313" key="5">
    <source>
        <dbReference type="EMBL" id="CAD5316700.1"/>
    </source>
</evidence>
<comment type="similarity">
    <text evidence="1">Belongs to the PPR family. PCMP-H subfamily.</text>
</comment>
<dbReference type="NCBIfam" id="TIGR00756">
    <property type="entry name" value="PPR"/>
    <property type="match status" value="7"/>
</dbReference>
<dbReference type="FunFam" id="1.25.40.10:FF:000472">
    <property type="entry name" value="Putative pentatricopeptide repeat-containing protein"/>
    <property type="match status" value="1"/>
</dbReference>
<dbReference type="InterPro" id="IPR032867">
    <property type="entry name" value="DYW_dom"/>
</dbReference>
<dbReference type="Pfam" id="PF13041">
    <property type="entry name" value="PPR_2"/>
    <property type="match status" value="3"/>
</dbReference>
<gene>
    <name evidence="5" type="ORF">AT9943_LOCUS5010</name>
</gene>
<feature type="domain" description="DYW" evidence="4">
    <location>
        <begin position="651"/>
        <end position="742"/>
    </location>
</feature>
<dbReference type="Pfam" id="PF14432">
    <property type="entry name" value="DYW_deaminase"/>
    <property type="match status" value="1"/>
</dbReference>
<feature type="repeat" description="PPR" evidence="3">
    <location>
        <begin position="234"/>
        <end position="268"/>
    </location>
</feature>